<evidence type="ECO:0000313" key="3">
    <source>
        <dbReference type="Proteomes" id="UP001139461"/>
    </source>
</evidence>
<feature type="region of interest" description="Disordered" evidence="1">
    <location>
        <begin position="142"/>
        <end position="175"/>
    </location>
</feature>
<evidence type="ECO:0000313" key="2">
    <source>
        <dbReference type="EMBL" id="MCG2420350.1"/>
    </source>
</evidence>
<name>A0A9X1U2X9_9FLAO</name>
<dbReference type="AlphaFoldDB" id="A0A9X1U2X9"/>
<feature type="compositionally biased region" description="Basic and acidic residues" evidence="1">
    <location>
        <begin position="145"/>
        <end position="175"/>
    </location>
</feature>
<reference evidence="2" key="1">
    <citation type="submission" date="2021-09" db="EMBL/GenBank/DDBJ databases">
        <title>Genome of Aequorivita sp. strain F47161.</title>
        <authorList>
            <person name="Wang Y."/>
        </authorList>
    </citation>
    <scope>NUCLEOTIDE SEQUENCE</scope>
    <source>
        <strain evidence="2">F47161</strain>
    </source>
</reference>
<comment type="caution">
    <text evidence="2">The sequence shown here is derived from an EMBL/GenBank/DDBJ whole genome shotgun (WGS) entry which is preliminary data.</text>
</comment>
<accession>A0A9X1U2X9</accession>
<proteinExistence type="predicted"/>
<dbReference type="Proteomes" id="UP001139461">
    <property type="component" value="Unassembled WGS sequence"/>
</dbReference>
<dbReference type="RefSeq" id="WP_237604127.1">
    <property type="nucleotide sequence ID" value="NZ_JAIRBA010000042.1"/>
</dbReference>
<dbReference type="EMBL" id="JAIRBA010000042">
    <property type="protein sequence ID" value="MCG2420350.1"/>
    <property type="molecule type" value="Genomic_DNA"/>
</dbReference>
<evidence type="ECO:0000256" key="1">
    <source>
        <dbReference type="SAM" id="MobiDB-lite"/>
    </source>
</evidence>
<organism evidence="2 3">
    <name type="scientific">Aequorivita vitellina</name>
    <dbReference type="NCBI Taxonomy" id="2874475"/>
    <lineage>
        <taxon>Bacteria</taxon>
        <taxon>Pseudomonadati</taxon>
        <taxon>Bacteroidota</taxon>
        <taxon>Flavobacteriia</taxon>
        <taxon>Flavobacteriales</taxon>
        <taxon>Flavobacteriaceae</taxon>
        <taxon>Aequorivita</taxon>
    </lineage>
</organism>
<keyword evidence="3" id="KW-1185">Reference proteome</keyword>
<gene>
    <name evidence="2" type="ORF">K8089_15095</name>
</gene>
<sequence>MSMPTIPQTYTHTIKPSGIFDVDSTIDGGLDTRLSGGFNANHGGSIQTVVSGKLETDNVLKLKGDPNEPVSTDSKIEILNLPRFTLDDIKDMMKVRVRIPNYSNICVKMLGVEVLNVCMGGESQVITEPYVPTAAERCEDECCEPDTRPFPERSTHETHQGKTKVEEVASKKKKS</sequence>
<protein>
    <submittedName>
        <fullName evidence="2">Uncharacterized protein</fullName>
    </submittedName>
</protein>